<organism evidence="4">
    <name type="scientific">Penaeus japonicus</name>
    <name type="common">Kuruma prawn</name>
    <name type="synonym">Marsupenaeus japonicus</name>
    <dbReference type="NCBI Taxonomy" id="27405"/>
    <lineage>
        <taxon>Eukaryota</taxon>
        <taxon>Metazoa</taxon>
        <taxon>Ecdysozoa</taxon>
        <taxon>Arthropoda</taxon>
        <taxon>Crustacea</taxon>
        <taxon>Multicrustacea</taxon>
        <taxon>Malacostraca</taxon>
        <taxon>Eumalacostraca</taxon>
        <taxon>Eucarida</taxon>
        <taxon>Decapoda</taxon>
        <taxon>Dendrobranchiata</taxon>
        <taxon>Penaeoidea</taxon>
        <taxon>Penaeidae</taxon>
        <taxon>Penaeus</taxon>
    </lineage>
</organism>
<accession>A0A125S9L6</accession>
<dbReference type="OrthoDB" id="6361026at2759"/>
<evidence type="ECO:0000313" key="5">
    <source>
        <dbReference type="EMBL" id="AOF79108.1"/>
    </source>
</evidence>
<dbReference type="EMBL" id="KX424931">
    <property type="protein sequence ID" value="AOF79108.1"/>
    <property type="molecule type" value="mRNA"/>
</dbReference>
<keyword evidence="3" id="KW-0732">Signal</keyword>
<dbReference type="Gene3D" id="3.30.160.320">
    <property type="match status" value="1"/>
</dbReference>
<proteinExistence type="evidence at transcript level"/>
<dbReference type="AlphaFoldDB" id="A0A125S9L6"/>
<dbReference type="SMR" id="A0A125S9L6"/>
<reference evidence="4" key="2">
    <citation type="journal article" date="2016" name="J. Biol. Chem.">
        <title>Beta-Arrestins negatively regulate the Toll pathway in shrimp by preventing Dorsal translocation and inhibiting Dorsal transcriptional activity.</title>
        <authorList>
            <person name="Sun J.J."/>
            <person name="Lan J.F."/>
            <person name="Shi X.Z."/>
            <person name="Yang M.C."/>
            <person name="Niu G.J."/>
            <person name="Ding D."/>
            <person name="Zhao X.F."/>
            <person name="Yu X.Q."/>
            <person name="Wang J.X."/>
        </authorList>
    </citation>
    <scope>NUCLEOTIDE SEQUENCE</scope>
</reference>
<feature type="signal peptide" evidence="3">
    <location>
        <begin position="1"/>
        <end position="24"/>
    </location>
</feature>
<evidence type="ECO:0000256" key="2">
    <source>
        <dbReference type="ARBA" id="ARBA00023022"/>
    </source>
</evidence>
<evidence type="ECO:0000313" key="4">
    <source>
        <dbReference type="EMBL" id="AME17862.1"/>
    </source>
</evidence>
<reference evidence="4" key="1">
    <citation type="submission" date="2015-11" db="EMBL/GenBank/DDBJ databases">
        <authorList>
            <person name="Zhang Y."/>
            <person name="Guo Z."/>
        </authorList>
    </citation>
    <scope>NUCLEOTIDE SEQUENCE</scope>
</reference>
<dbReference type="GO" id="GO:0042742">
    <property type="term" value="P:defense response to bacterium"/>
    <property type="evidence" value="ECO:0007669"/>
    <property type="project" value="UniProtKB-KW"/>
</dbReference>
<dbReference type="Pfam" id="PF11630">
    <property type="entry name" value="Anti-LPS-SCYG"/>
    <property type="match status" value="1"/>
</dbReference>
<evidence type="ECO:0000256" key="1">
    <source>
        <dbReference type="ARBA" id="ARBA00022529"/>
    </source>
</evidence>
<feature type="chain" id="PRO_5014244887" evidence="3">
    <location>
        <begin position="25"/>
        <end position="122"/>
    </location>
</feature>
<reference evidence="5" key="3">
    <citation type="journal article" date="2017" name="J. Virol.">
        <title>Two white spot syndrome virus miRNAs target Dorsal to promote virus infection in shrimp Marsupenaeus japonicus.</title>
        <authorList>
            <person name="Ren Q."/>
            <person name="Huang X."/>
            <person name="Cui Y."/>
            <person name="Wang W."/>
            <person name="Zhang X."/>
        </authorList>
    </citation>
    <scope>NUCLEOTIDE SEQUENCE</scope>
</reference>
<keyword evidence="1" id="KW-0929">Antimicrobial</keyword>
<dbReference type="InterPro" id="IPR038539">
    <property type="entry name" value="Anti-LPS_factor/Scygonadin_sf"/>
</dbReference>
<sequence>MRVSLLSMILVVAVAASFAPQCHAQGWEALVPAIAEKLTGLWQTGELELLGHYCNFSVTPKFKRWQLYFRGRMWCPGWTPIRGEAETRSRSGVVGRTTQDFVRKAFRSGLISESEAQAWLNQ</sequence>
<dbReference type="EMBL" id="KU160498">
    <property type="protein sequence ID" value="AME17862.1"/>
    <property type="molecule type" value="mRNA"/>
</dbReference>
<protein>
    <submittedName>
        <fullName evidence="4">ALFC2</fullName>
    </submittedName>
    <submittedName>
        <fullName evidence="5">Anti lipopolysaccharide factor</fullName>
    </submittedName>
</protein>
<evidence type="ECO:0000256" key="3">
    <source>
        <dbReference type="SAM" id="SignalP"/>
    </source>
</evidence>
<dbReference type="InterPro" id="IPR024509">
    <property type="entry name" value="Anti-LPS_factor/Scygonadin"/>
</dbReference>
<name>A0A125S9L6_PENJP</name>
<keyword evidence="2" id="KW-0044">Antibiotic</keyword>